<dbReference type="OrthoDB" id="418748at2759"/>
<dbReference type="WBParaSite" id="HPBE_0000935301-mRNA-1">
    <property type="protein sequence ID" value="HPBE_0000935301-mRNA-1"/>
    <property type="gene ID" value="HPBE_0000935301"/>
</dbReference>
<keyword evidence="2" id="KW-1185">Reference proteome</keyword>
<dbReference type="EMBL" id="UZAH01026413">
    <property type="protein sequence ID" value="VDO80333.1"/>
    <property type="molecule type" value="Genomic_DNA"/>
</dbReference>
<gene>
    <name evidence="1" type="ORF">HPBE_LOCUS9354</name>
</gene>
<accession>A0A183FP51</accession>
<organism evidence="2 3">
    <name type="scientific">Heligmosomoides polygyrus</name>
    <name type="common">Parasitic roundworm</name>
    <dbReference type="NCBI Taxonomy" id="6339"/>
    <lineage>
        <taxon>Eukaryota</taxon>
        <taxon>Metazoa</taxon>
        <taxon>Ecdysozoa</taxon>
        <taxon>Nematoda</taxon>
        <taxon>Chromadorea</taxon>
        <taxon>Rhabditida</taxon>
        <taxon>Rhabditina</taxon>
        <taxon>Rhabditomorpha</taxon>
        <taxon>Strongyloidea</taxon>
        <taxon>Heligmosomidae</taxon>
        <taxon>Heligmosomoides</taxon>
    </lineage>
</organism>
<evidence type="ECO:0000313" key="1">
    <source>
        <dbReference type="EMBL" id="VDO80333.1"/>
    </source>
</evidence>
<protein>
    <submittedName>
        <fullName evidence="3">Ras-associating domain-containing protein</fullName>
    </submittedName>
</protein>
<accession>A0A3P7ZQ74</accession>
<evidence type="ECO:0000313" key="3">
    <source>
        <dbReference type="WBParaSite" id="HPBE_0000935301-mRNA-1"/>
    </source>
</evidence>
<reference evidence="3" key="2">
    <citation type="submission" date="2019-09" db="UniProtKB">
        <authorList>
            <consortium name="WormBaseParasite"/>
        </authorList>
    </citation>
    <scope>IDENTIFICATION</scope>
</reference>
<proteinExistence type="predicted"/>
<dbReference type="AlphaFoldDB" id="A0A183FP51"/>
<dbReference type="Proteomes" id="UP000050761">
    <property type="component" value="Unassembled WGS sequence"/>
</dbReference>
<sequence length="101" mass="11250">MERGGEGVKLFYNGEDTKRNDVGIAVAESLKDSVAAIQRISDRIMSLRPNTKESCWTIMSVYAATRRRLSVHSRGMNALVEKEFSIRLSPTTWLSVAPFSG</sequence>
<evidence type="ECO:0000313" key="2">
    <source>
        <dbReference type="Proteomes" id="UP000050761"/>
    </source>
</evidence>
<name>A0A183FP51_HELPZ</name>
<reference evidence="1 2" key="1">
    <citation type="submission" date="2018-11" db="EMBL/GenBank/DDBJ databases">
        <authorList>
            <consortium name="Pathogen Informatics"/>
        </authorList>
    </citation>
    <scope>NUCLEOTIDE SEQUENCE [LARGE SCALE GENOMIC DNA]</scope>
</reference>